<evidence type="ECO:0000313" key="3">
    <source>
        <dbReference type="EMBL" id="UWP94874.1"/>
    </source>
</evidence>
<dbReference type="AlphaFoldDB" id="A0A0P7J8H9"/>
<keyword evidence="4" id="KW-1185">Reference proteome</keyword>
<reference evidence="3" key="2">
    <citation type="submission" date="2021-08" db="EMBL/GenBank/DDBJ databases">
        <authorList>
            <person name="Nwanade C."/>
            <person name="Wang M."/>
            <person name="Masoudi A."/>
            <person name="Yu Z."/>
            <person name="Liu J."/>
        </authorList>
    </citation>
    <scope>NUCLEOTIDE SEQUENCE</scope>
    <source>
        <strain evidence="3">S056</strain>
    </source>
</reference>
<gene>
    <name evidence="2" type="ORF">AKJ29_06960</name>
    <name evidence="3" type="ORF">K3X48_11755</name>
</gene>
<keyword evidence="1" id="KW-0472">Membrane</keyword>
<feature type="transmembrane region" description="Helical" evidence="1">
    <location>
        <begin position="61"/>
        <end position="85"/>
    </location>
</feature>
<dbReference type="STRING" id="154981.AKJ29_06960"/>
<dbReference type="EMBL" id="CP080776">
    <property type="protein sequence ID" value="UWP94874.1"/>
    <property type="molecule type" value="Genomic_DNA"/>
</dbReference>
<evidence type="ECO:0000313" key="4">
    <source>
        <dbReference type="Proteomes" id="UP000050471"/>
    </source>
</evidence>
<dbReference type="GO" id="GO:0032259">
    <property type="term" value="P:methylation"/>
    <property type="evidence" value="ECO:0007669"/>
    <property type="project" value="UniProtKB-KW"/>
</dbReference>
<organism evidence="2 4">
    <name type="scientific">Aliiroseovarius crassostreae</name>
    <dbReference type="NCBI Taxonomy" id="154981"/>
    <lineage>
        <taxon>Bacteria</taxon>
        <taxon>Pseudomonadati</taxon>
        <taxon>Pseudomonadota</taxon>
        <taxon>Alphaproteobacteria</taxon>
        <taxon>Rhodobacterales</taxon>
        <taxon>Paracoccaceae</taxon>
        <taxon>Aliiroseovarius</taxon>
    </lineage>
</organism>
<evidence type="ECO:0000313" key="2">
    <source>
        <dbReference type="EMBL" id="KPN64948.1"/>
    </source>
</evidence>
<dbReference type="EMBL" id="LKBA01000001">
    <property type="protein sequence ID" value="KPN64948.1"/>
    <property type="molecule type" value="Genomic_DNA"/>
</dbReference>
<evidence type="ECO:0000256" key="1">
    <source>
        <dbReference type="SAM" id="Phobius"/>
    </source>
</evidence>
<feature type="transmembrane region" description="Helical" evidence="1">
    <location>
        <begin position="28"/>
        <end position="49"/>
    </location>
</feature>
<keyword evidence="1" id="KW-1133">Transmembrane helix</keyword>
<dbReference type="RefSeq" id="WP_055187427.1">
    <property type="nucleotide sequence ID" value="NZ_CP080776.1"/>
</dbReference>
<keyword evidence="2" id="KW-0489">Methyltransferase</keyword>
<accession>A0A0P7J8H9</accession>
<keyword evidence="2" id="KW-0808">Transferase</keyword>
<proteinExistence type="predicted"/>
<dbReference type="GO" id="GO:0008168">
    <property type="term" value="F:methyltransferase activity"/>
    <property type="evidence" value="ECO:0007669"/>
    <property type="project" value="UniProtKB-KW"/>
</dbReference>
<dbReference type="Proteomes" id="UP001057991">
    <property type="component" value="Chromosome"/>
</dbReference>
<name>A0A0P7J8H9_9RHOB</name>
<keyword evidence="1" id="KW-0812">Transmembrane</keyword>
<reference evidence="2 4" key="1">
    <citation type="submission" date="2015-09" db="EMBL/GenBank/DDBJ databases">
        <title>Draft genome sequence of Aliiroseovarius crassostreae CV919-312TSm, the causative agent of Roseovarius Oyster Disease (formerly Juvenile Oyster Disease).</title>
        <authorList>
            <person name="Kessner L."/>
            <person name="Spinard E."/>
            <person name="Nelson D."/>
        </authorList>
    </citation>
    <scope>NUCLEOTIDE SEQUENCE [LARGE SCALE GENOMIC DNA]</scope>
    <source>
        <strain evidence="2 4">CV919-312</strain>
    </source>
</reference>
<protein>
    <submittedName>
        <fullName evidence="2">DNA methyltransferase</fullName>
    </submittedName>
</protein>
<dbReference type="OrthoDB" id="7877135at2"/>
<sequence>MELLISLIAGAVGGNVAGKTIGSINQGTLINSIAGILGGGLGGQLLTMVGAGGLAGGGMDLVGIIGQLASGGVGGGVVLAIVSLIRNAIAK</sequence>
<dbReference type="Proteomes" id="UP000050471">
    <property type="component" value="Unassembled WGS sequence"/>
</dbReference>